<evidence type="ECO:0000256" key="1">
    <source>
        <dbReference type="SAM" id="SignalP"/>
    </source>
</evidence>
<keyword evidence="3" id="KW-1185">Reference proteome</keyword>
<feature type="signal peptide" evidence="1">
    <location>
        <begin position="1"/>
        <end position="16"/>
    </location>
</feature>
<dbReference type="EMBL" id="FTPR01000001">
    <property type="protein sequence ID" value="SIT82660.1"/>
    <property type="molecule type" value="Genomic_DNA"/>
</dbReference>
<dbReference type="RefSeq" id="WP_076659038.1">
    <property type="nucleotide sequence ID" value="NZ_FTPR01000001.1"/>
</dbReference>
<keyword evidence="1" id="KW-0732">Signal</keyword>
<dbReference type="AlphaFoldDB" id="A0A1R3WYQ7"/>
<protein>
    <submittedName>
        <fullName evidence="2">Uncharacterized protein</fullName>
    </submittedName>
</protein>
<organism evidence="2 3">
    <name type="scientific">Yoonia rosea</name>
    <dbReference type="NCBI Taxonomy" id="287098"/>
    <lineage>
        <taxon>Bacteria</taxon>
        <taxon>Pseudomonadati</taxon>
        <taxon>Pseudomonadota</taxon>
        <taxon>Alphaproteobacteria</taxon>
        <taxon>Rhodobacterales</taxon>
        <taxon>Paracoccaceae</taxon>
        <taxon>Yoonia</taxon>
    </lineage>
</organism>
<dbReference type="OrthoDB" id="7304934at2"/>
<feature type="chain" id="PRO_5012571295" evidence="1">
    <location>
        <begin position="17"/>
        <end position="128"/>
    </location>
</feature>
<accession>A0A1R3WYQ7</accession>
<dbReference type="STRING" id="287098.SAMN05421665_1509"/>
<proteinExistence type="predicted"/>
<reference evidence="3" key="1">
    <citation type="submission" date="2017-01" db="EMBL/GenBank/DDBJ databases">
        <authorList>
            <person name="Varghese N."/>
            <person name="Submissions S."/>
        </authorList>
    </citation>
    <scope>NUCLEOTIDE SEQUENCE [LARGE SCALE GENOMIC DNA]</scope>
    <source>
        <strain evidence="3">DSM 29591</strain>
    </source>
</reference>
<dbReference type="Proteomes" id="UP000186997">
    <property type="component" value="Unassembled WGS sequence"/>
</dbReference>
<gene>
    <name evidence="2" type="ORF">SAMN05421665_1509</name>
</gene>
<evidence type="ECO:0000313" key="3">
    <source>
        <dbReference type="Proteomes" id="UP000186997"/>
    </source>
</evidence>
<evidence type="ECO:0000313" key="2">
    <source>
        <dbReference type="EMBL" id="SIT82660.1"/>
    </source>
</evidence>
<name>A0A1R3WYQ7_9RHOB</name>
<sequence>MRSLAIWLLLATPAVAQDTMSGPEFDAYVTGRTITFRTATNPLFGIERYLEDKRVMWSDFDGTCQYGVWFESKGDICFRYDGDPEHKCWEIYAEPEGLRGVYTTRPNTTVIFEVPESDAPLICNDLSS</sequence>